<dbReference type="EMBL" id="JAMYJR010000003">
    <property type="protein sequence ID" value="MCO8270313.1"/>
    <property type="molecule type" value="Genomic_DNA"/>
</dbReference>
<name>A0ABT1DII8_9ACTN</name>
<comment type="caution">
    <text evidence="1">The sequence shown here is derived from an EMBL/GenBank/DDBJ whole genome shotgun (WGS) entry which is preliminary data.</text>
</comment>
<protein>
    <submittedName>
        <fullName evidence="1">DinB family protein</fullName>
    </submittedName>
</protein>
<sequence>MSEYRDTRVAYTSEREALAGFLDSQRKMLIATLDGLDDAAARRTPSASSLSLLGLIKHATTWERRWFQVVVAGRDLPGEWPAVMPDRYDADMQVDEGDTVDHWLGYYREQIEESRAIVAAMDLDSPCARPDIIECNVRYVVFHMIEETARHGGHADIIRESLDGTRQS</sequence>
<dbReference type="InterPro" id="IPR007061">
    <property type="entry name" value="MST-like"/>
</dbReference>
<evidence type="ECO:0000313" key="2">
    <source>
        <dbReference type="Proteomes" id="UP001523369"/>
    </source>
</evidence>
<dbReference type="Pfam" id="PF04978">
    <property type="entry name" value="MST"/>
    <property type="match status" value="1"/>
</dbReference>
<gene>
    <name evidence="1" type="ORF">M1L60_06855</name>
</gene>
<dbReference type="Gene3D" id="1.20.120.450">
    <property type="entry name" value="dinb family like domain"/>
    <property type="match status" value="1"/>
</dbReference>
<dbReference type="RefSeq" id="WP_253236427.1">
    <property type="nucleotide sequence ID" value="NZ_JAMYJR010000003.1"/>
</dbReference>
<organism evidence="1 2">
    <name type="scientific">Paractinoplanes aksuensis</name>
    <dbReference type="NCBI Taxonomy" id="2939490"/>
    <lineage>
        <taxon>Bacteria</taxon>
        <taxon>Bacillati</taxon>
        <taxon>Actinomycetota</taxon>
        <taxon>Actinomycetes</taxon>
        <taxon>Micromonosporales</taxon>
        <taxon>Micromonosporaceae</taxon>
        <taxon>Paractinoplanes</taxon>
    </lineage>
</organism>
<evidence type="ECO:0000313" key="1">
    <source>
        <dbReference type="EMBL" id="MCO8270313.1"/>
    </source>
</evidence>
<dbReference type="Proteomes" id="UP001523369">
    <property type="component" value="Unassembled WGS sequence"/>
</dbReference>
<dbReference type="SUPFAM" id="SSF109854">
    <property type="entry name" value="DinB/YfiT-like putative metalloenzymes"/>
    <property type="match status" value="1"/>
</dbReference>
<reference evidence="1 2" key="1">
    <citation type="submission" date="2022-06" db="EMBL/GenBank/DDBJ databases">
        <title>New Species of the Genus Actinoplanes, ActinopZanes ferrugineus.</title>
        <authorList>
            <person name="Ding P."/>
        </authorList>
    </citation>
    <scope>NUCLEOTIDE SEQUENCE [LARGE SCALE GENOMIC DNA]</scope>
    <source>
        <strain evidence="1 2">TRM88003</strain>
    </source>
</reference>
<keyword evidence="2" id="KW-1185">Reference proteome</keyword>
<dbReference type="InterPro" id="IPR034660">
    <property type="entry name" value="DinB/YfiT-like"/>
</dbReference>
<accession>A0ABT1DII8</accession>
<proteinExistence type="predicted"/>